<sequence length="38" mass="4577">MFSLKITSLGITFTSFYSKIFNKNIYFIKYKSLYNNKL</sequence>
<keyword evidence="1" id="KW-0614">Plasmid</keyword>
<dbReference type="AlphaFoldDB" id="C0R934"/>
<reference evidence="1 2" key="1">
    <citation type="journal article" date="2012" name="J. Bacteriol.">
        <title>Whole-Genome Sequences of Borrelia bissettii, Borrelia valaisiana, and Borrelia spielmanii.</title>
        <authorList>
            <person name="Schutzer S.E."/>
            <person name="Fraser-Liggett C.M."/>
            <person name="Qiu W.G."/>
            <person name="Kraiczy P."/>
            <person name="Mongodin E.F."/>
            <person name="Dunn J.J."/>
            <person name="Luft B.J."/>
            <person name="Casjens S.R."/>
        </authorList>
    </citation>
    <scope>NUCLEOTIDE SEQUENCE [LARGE SCALE GENOMIC DNA]</scope>
    <source>
        <strain evidence="1 2">VS116</strain>
        <plasmid evidence="1">VS116_lp28-3</plasmid>
    </source>
</reference>
<accession>C0R934</accession>
<name>C0R934_BORVA</name>
<keyword evidence="2" id="KW-1185">Reference proteome</keyword>
<evidence type="ECO:0000313" key="1">
    <source>
        <dbReference type="EMBL" id="ACN53024.1"/>
    </source>
</evidence>
<dbReference type="EMBL" id="CP001440">
    <property type="protein sequence ID" value="ACN53024.1"/>
    <property type="molecule type" value="Genomic_DNA"/>
</dbReference>
<organism evidence="1 2">
    <name type="scientific">Borreliella valaisiana VS116</name>
    <dbReference type="NCBI Taxonomy" id="445987"/>
    <lineage>
        <taxon>Bacteria</taxon>
        <taxon>Pseudomonadati</taxon>
        <taxon>Spirochaetota</taxon>
        <taxon>Spirochaetia</taxon>
        <taxon>Spirochaetales</taxon>
        <taxon>Borreliaceae</taxon>
        <taxon>Borreliella</taxon>
    </lineage>
</organism>
<evidence type="ECO:0000313" key="2">
    <source>
        <dbReference type="Proteomes" id="UP000006163"/>
    </source>
</evidence>
<protein>
    <submittedName>
        <fullName evidence="1">Uncharacterized protein</fullName>
    </submittedName>
</protein>
<gene>
    <name evidence="1" type="ORF">BVAVS116_H0119</name>
</gene>
<geneLocation type="plasmid" evidence="1 2">
    <name>VS116_lp28-3</name>
</geneLocation>
<dbReference type="HOGENOM" id="CLU_3325289_0_0_12"/>
<dbReference type="Proteomes" id="UP000006163">
    <property type="component" value="Plasmid VS116_lp28-3"/>
</dbReference>
<proteinExistence type="predicted"/>